<organism evidence="8 9">
    <name type="scientific">Mycobacterium cookii</name>
    <dbReference type="NCBI Taxonomy" id="1775"/>
    <lineage>
        <taxon>Bacteria</taxon>
        <taxon>Bacillati</taxon>
        <taxon>Actinomycetota</taxon>
        <taxon>Actinomycetes</taxon>
        <taxon>Mycobacteriales</taxon>
        <taxon>Mycobacteriaceae</taxon>
        <taxon>Mycobacterium</taxon>
    </lineage>
</organism>
<dbReference type="InterPro" id="IPR050833">
    <property type="entry name" value="Poly_Biosynth_Transport"/>
</dbReference>
<comment type="subcellular location">
    <subcellularLocation>
        <location evidence="1">Cell membrane</location>
        <topology evidence="1">Multi-pass membrane protein</topology>
    </subcellularLocation>
</comment>
<evidence type="ECO:0000256" key="7">
    <source>
        <dbReference type="SAM" id="Phobius"/>
    </source>
</evidence>
<evidence type="ECO:0000256" key="6">
    <source>
        <dbReference type="SAM" id="MobiDB-lite"/>
    </source>
</evidence>
<dbReference type="EMBL" id="AP022569">
    <property type="protein sequence ID" value="BBX46118.1"/>
    <property type="molecule type" value="Genomic_DNA"/>
</dbReference>
<evidence type="ECO:0000313" key="9">
    <source>
        <dbReference type="Proteomes" id="UP000465866"/>
    </source>
</evidence>
<keyword evidence="4 7" id="KW-1133">Transmembrane helix</keyword>
<dbReference type="PANTHER" id="PTHR30250:SF26">
    <property type="entry name" value="PSMA PROTEIN"/>
    <property type="match status" value="1"/>
</dbReference>
<evidence type="ECO:0000256" key="3">
    <source>
        <dbReference type="ARBA" id="ARBA00022692"/>
    </source>
</evidence>
<evidence type="ECO:0000256" key="4">
    <source>
        <dbReference type="ARBA" id="ARBA00022989"/>
    </source>
</evidence>
<dbReference type="KEGG" id="mcoo:MCOO_21330"/>
<accession>A0A7I7KX86</accession>
<dbReference type="AlphaFoldDB" id="A0A7I7KX86"/>
<feature type="region of interest" description="Disordered" evidence="6">
    <location>
        <begin position="1"/>
        <end position="25"/>
    </location>
</feature>
<feature type="transmembrane region" description="Helical" evidence="7">
    <location>
        <begin position="381"/>
        <end position="401"/>
    </location>
</feature>
<evidence type="ECO:0008006" key="10">
    <source>
        <dbReference type="Google" id="ProtNLM"/>
    </source>
</evidence>
<feature type="transmembrane region" description="Helical" evidence="7">
    <location>
        <begin position="326"/>
        <end position="346"/>
    </location>
</feature>
<keyword evidence="9" id="KW-1185">Reference proteome</keyword>
<dbReference type="Proteomes" id="UP000465866">
    <property type="component" value="Chromosome"/>
</dbReference>
<keyword evidence="5 7" id="KW-0472">Membrane</keyword>
<name>A0A7I7KX86_9MYCO</name>
<evidence type="ECO:0000256" key="5">
    <source>
        <dbReference type="ARBA" id="ARBA00023136"/>
    </source>
</evidence>
<evidence type="ECO:0000313" key="8">
    <source>
        <dbReference type="EMBL" id="BBX46118.1"/>
    </source>
</evidence>
<feature type="transmembrane region" description="Helical" evidence="7">
    <location>
        <begin position="141"/>
        <end position="168"/>
    </location>
</feature>
<feature type="transmembrane region" description="Helical" evidence="7">
    <location>
        <begin position="180"/>
        <end position="198"/>
    </location>
</feature>
<evidence type="ECO:0000256" key="2">
    <source>
        <dbReference type="ARBA" id="ARBA00022475"/>
    </source>
</evidence>
<feature type="transmembrane region" description="Helical" evidence="7">
    <location>
        <begin position="407"/>
        <end position="432"/>
    </location>
</feature>
<sequence>MRARGRAVPGPNTRRLGLGLERGNAPKSAGRRVITIAVALFSTTVITSGLGFVFWALAARLATTEVVGRASAVISAMQLIGSFGTLGFHILLTAELPGRGAAEVRRLVVTSLGIAGGLAFVMAAAYAVIDHSATNTGEWIYATPAGVVLFGAGTAATTVSVVLDGALVGVQLSGRQASRNLIFALVKLLALPVAAFAMGMSPEVIFSVWLLGNVISLLTLGLRTQAPQEWLKTMPSLRGFSPLWRTAAAGYHWINIATHAPALIMPIMVATQLGAQANAGFYAALLLVGVIWIVPYHLGTAMLTLDGGNAGHFQHGLSTALRLSGVVAFVAAVGAPCLAGPVLAVFGPGYEQARYCLIAFALCTFASAVKSIYIPVRKAQGALSTAALTITLGAALELGAAELGLKLGGVTGVGIAFGAAMVFESFCFWPAIARMRKSLARQVAATEHGHHGDEHKIALGIHGV</sequence>
<feature type="transmembrane region" description="Helical" evidence="7">
    <location>
        <begin position="204"/>
        <end position="222"/>
    </location>
</feature>
<reference evidence="8 9" key="1">
    <citation type="journal article" date="2019" name="Emerg. Microbes Infect.">
        <title>Comprehensive subspecies identification of 175 nontuberculous mycobacteria species based on 7547 genomic profiles.</title>
        <authorList>
            <person name="Matsumoto Y."/>
            <person name="Kinjo T."/>
            <person name="Motooka D."/>
            <person name="Nabeya D."/>
            <person name="Jung N."/>
            <person name="Uechi K."/>
            <person name="Horii T."/>
            <person name="Iida T."/>
            <person name="Fujita J."/>
            <person name="Nakamura S."/>
        </authorList>
    </citation>
    <scope>NUCLEOTIDE SEQUENCE [LARGE SCALE GENOMIC DNA]</scope>
    <source>
        <strain evidence="8 9">JCM 12404</strain>
    </source>
</reference>
<dbReference type="GO" id="GO:0005886">
    <property type="term" value="C:plasma membrane"/>
    <property type="evidence" value="ECO:0007669"/>
    <property type="project" value="UniProtKB-SubCell"/>
</dbReference>
<feature type="transmembrane region" description="Helical" evidence="7">
    <location>
        <begin position="33"/>
        <end position="58"/>
    </location>
</feature>
<feature type="transmembrane region" description="Helical" evidence="7">
    <location>
        <begin position="352"/>
        <end position="369"/>
    </location>
</feature>
<keyword evidence="2" id="KW-1003">Cell membrane</keyword>
<feature type="transmembrane region" description="Helical" evidence="7">
    <location>
        <begin position="70"/>
        <end position="92"/>
    </location>
</feature>
<evidence type="ECO:0000256" key="1">
    <source>
        <dbReference type="ARBA" id="ARBA00004651"/>
    </source>
</evidence>
<feature type="transmembrane region" description="Helical" evidence="7">
    <location>
        <begin position="104"/>
        <end position="129"/>
    </location>
</feature>
<keyword evidence="3 7" id="KW-0812">Transmembrane</keyword>
<gene>
    <name evidence="8" type="ORF">MCOO_21330</name>
</gene>
<dbReference type="PANTHER" id="PTHR30250">
    <property type="entry name" value="PST FAMILY PREDICTED COLANIC ACID TRANSPORTER"/>
    <property type="match status" value="1"/>
</dbReference>
<proteinExistence type="predicted"/>
<feature type="transmembrane region" description="Helical" evidence="7">
    <location>
        <begin position="281"/>
        <end position="305"/>
    </location>
</feature>
<protein>
    <recommendedName>
        <fullName evidence="10">Teichoic acid transporter</fullName>
    </recommendedName>
</protein>
<feature type="transmembrane region" description="Helical" evidence="7">
    <location>
        <begin position="243"/>
        <end position="269"/>
    </location>
</feature>